<feature type="region of interest" description="Disordered" evidence="2">
    <location>
        <begin position="157"/>
        <end position="213"/>
    </location>
</feature>
<accession>A0A0A9WUL4</accession>
<feature type="compositionally biased region" description="Low complexity" evidence="2">
    <location>
        <begin position="157"/>
        <end position="179"/>
    </location>
</feature>
<dbReference type="GO" id="GO:0035332">
    <property type="term" value="P:positive regulation of hippo signaling"/>
    <property type="evidence" value="ECO:0007669"/>
    <property type="project" value="TreeGrafter"/>
</dbReference>
<proteinExistence type="predicted"/>
<reference evidence="4" key="2">
    <citation type="submission" date="2014-07" db="EMBL/GenBank/DDBJ databases">
        <authorList>
            <person name="Hull J."/>
        </authorList>
    </citation>
    <scope>NUCLEOTIDE SEQUENCE</scope>
</reference>
<gene>
    <name evidence="4" type="primary">Schip1_1</name>
    <name evidence="5" type="synonym">Schip1_0</name>
    <name evidence="4" type="ORF">CM83_64572</name>
    <name evidence="5" type="ORF">g.61579</name>
</gene>
<evidence type="ECO:0000259" key="3">
    <source>
        <dbReference type="Pfam" id="PF10148"/>
    </source>
</evidence>
<dbReference type="InterPro" id="IPR015649">
    <property type="entry name" value="SCHIP_1_C"/>
</dbReference>
<dbReference type="PANTHER" id="PTHR13103">
    <property type="entry name" value="SCHWANNOMIN INTERACTING PROTEIN 1"/>
    <property type="match status" value="1"/>
</dbReference>
<evidence type="ECO:0000256" key="1">
    <source>
        <dbReference type="ARBA" id="ARBA00023054"/>
    </source>
</evidence>
<evidence type="ECO:0000313" key="4">
    <source>
        <dbReference type="EMBL" id="JAG11091.1"/>
    </source>
</evidence>
<name>A0A0A9WUL4_LYGHE</name>
<sequence length="373" mass="41590">MFENWVTNIRNTSSSLKNKITSDNLSSRTSGTLGSIKSALKNKATTISTYFNDSKSSLFTNNQASSVDQQADVECNNDSYDYDEIDQDVIDRFISIVSLDYNNYPRRNDREEIRRRLATGCDSDEFYGSGDKPGKKPSLQARLQSGMNLQICFMNETSSDTESPSSESAPPSRSGTPSATPSPPKSKAQPEPPKSLNLTSKVRESKASFTSGGANEDFFTRQARLQAEARLALSQAKDRARLQMEADRLSGKTSPITEMLRASLKKVGVHFPPERRRVSRQMLTDMNVAQLQVIVNDLHTQIETLNEGLVRFLMERDELHMTQDSMLVDIEDVTRYLGAKESCLKDDIARNNNLTPPVTSKPVITRIVSLGKK</sequence>
<dbReference type="InterPro" id="IPR039045">
    <property type="entry name" value="SCHIP_1"/>
</dbReference>
<dbReference type="GO" id="GO:0005886">
    <property type="term" value="C:plasma membrane"/>
    <property type="evidence" value="ECO:0007669"/>
    <property type="project" value="TreeGrafter"/>
</dbReference>
<reference evidence="4" key="1">
    <citation type="journal article" date="2014" name="PLoS ONE">
        <title>Transcriptome-Based Identification of ABC Transporters in the Western Tarnished Plant Bug Lygus hesperus.</title>
        <authorList>
            <person name="Hull J.J."/>
            <person name="Chaney K."/>
            <person name="Geib S.M."/>
            <person name="Fabrick J.A."/>
            <person name="Brent C.S."/>
            <person name="Walsh D."/>
            <person name="Lavine L.C."/>
        </authorList>
    </citation>
    <scope>NUCLEOTIDE SEQUENCE</scope>
</reference>
<feature type="domain" description="Schwannomin interacting protein 1 C-terminal" evidence="3">
    <location>
        <begin position="106"/>
        <end position="346"/>
    </location>
</feature>
<protein>
    <submittedName>
        <fullName evidence="4">Schwannomin-interacting protein 1</fullName>
    </submittedName>
</protein>
<evidence type="ECO:0000256" key="2">
    <source>
        <dbReference type="SAM" id="MobiDB-lite"/>
    </source>
</evidence>
<dbReference type="AlphaFoldDB" id="A0A0A9WUL4"/>
<dbReference type="EMBL" id="GBHO01032513">
    <property type="protein sequence ID" value="JAG11091.1"/>
    <property type="molecule type" value="Transcribed_RNA"/>
</dbReference>
<reference evidence="5" key="3">
    <citation type="journal article" date="2016" name="Gigascience">
        <title>De novo construction of an expanded transcriptome assembly for the western tarnished plant bug, Lygus hesperus.</title>
        <authorList>
            <person name="Tassone E.E."/>
            <person name="Geib S.M."/>
            <person name="Hall B."/>
            <person name="Fabrick J.A."/>
            <person name="Brent C.S."/>
            <person name="Hull J.J."/>
        </authorList>
    </citation>
    <scope>NUCLEOTIDE SEQUENCE</scope>
</reference>
<keyword evidence="1" id="KW-0175">Coiled coil</keyword>
<dbReference type="Pfam" id="PF10148">
    <property type="entry name" value="SCHIP-1_C"/>
    <property type="match status" value="1"/>
</dbReference>
<dbReference type="GO" id="GO:0030054">
    <property type="term" value="C:cell junction"/>
    <property type="evidence" value="ECO:0007669"/>
    <property type="project" value="TreeGrafter"/>
</dbReference>
<dbReference type="EMBL" id="GDHC01015392">
    <property type="protein sequence ID" value="JAQ03237.1"/>
    <property type="molecule type" value="Transcribed_RNA"/>
</dbReference>
<organism evidence="4">
    <name type="scientific">Lygus hesperus</name>
    <name type="common">Western plant bug</name>
    <dbReference type="NCBI Taxonomy" id="30085"/>
    <lineage>
        <taxon>Eukaryota</taxon>
        <taxon>Metazoa</taxon>
        <taxon>Ecdysozoa</taxon>
        <taxon>Arthropoda</taxon>
        <taxon>Hexapoda</taxon>
        <taxon>Insecta</taxon>
        <taxon>Pterygota</taxon>
        <taxon>Neoptera</taxon>
        <taxon>Paraneoptera</taxon>
        <taxon>Hemiptera</taxon>
        <taxon>Heteroptera</taxon>
        <taxon>Panheteroptera</taxon>
        <taxon>Cimicomorpha</taxon>
        <taxon>Miridae</taxon>
        <taxon>Mirini</taxon>
        <taxon>Lygus</taxon>
    </lineage>
</organism>
<dbReference type="PANTHER" id="PTHR13103:SF2">
    <property type="entry name" value="IQCJ-SCHIP1 READTHROUGH TRANSCRIPT PROTEIN-RELATED"/>
    <property type="match status" value="1"/>
</dbReference>
<evidence type="ECO:0000313" key="5">
    <source>
        <dbReference type="EMBL" id="JAQ03237.1"/>
    </source>
</evidence>